<dbReference type="KEGG" id="npn:JI59_08585"/>
<dbReference type="STRING" id="1088721.JI59_08585"/>
<proteinExistence type="predicted"/>
<dbReference type="AlphaFoldDB" id="G6ED82"/>
<protein>
    <submittedName>
        <fullName evidence="1">Uncharacterized protein</fullName>
    </submittedName>
</protein>
<sequence>MQSEKDLQTRGNSFLAANGWIGNSKTAGMTLPLGNRIKCRLKRWRDEFKLELGKGISRGRRKTVPIASLKAKGER</sequence>
<dbReference type="Proteomes" id="UP000004030">
    <property type="component" value="Unassembled WGS sequence"/>
</dbReference>
<keyword evidence="2" id="KW-1185">Reference proteome</keyword>
<accession>G6ED82</accession>
<reference evidence="1 2" key="1">
    <citation type="journal article" date="2012" name="J. Bacteriol.">
        <title>Genome sequence of benzo(a)pyrene-degrading bacterium Novosphingobium pentaromativorans US6-1.</title>
        <authorList>
            <person name="Luo Y.R."/>
            <person name="Kang S.G."/>
            <person name="Kim S.J."/>
            <person name="Kim M.R."/>
            <person name="Li N."/>
            <person name="Lee J.H."/>
            <person name="Kwon K.K."/>
        </authorList>
    </citation>
    <scope>NUCLEOTIDE SEQUENCE [LARGE SCALE GENOMIC DNA]</scope>
    <source>
        <strain evidence="1 2">US6-1</strain>
    </source>
</reference>
<comment type="caution">
    <text evidence="1">The sequence shown here is derived from an EMBL/GenBank/DDBJ whole genome shotgun (WGS) entry which is preliminary data.</text>
</comment>
<name>G6ED82_9SPHN</name>
<gene>
    <name evidence="1" type="ORF">NSU_2302</name>
</gene>
<dbReference type="EMBL" id="AGFM01000032">
    <property type="protein sequence ID" value="EHJ60744.1"/>
    <property type="molecule type" value="Genomic_DNA"/>
</dbReference>
<evidence type="ECO:0000313" key="1">
    <source>
        <dbReference type="EMBL" id="EHJ60744.1"/>
    </source>
</evidence>
<dbReference type="PATRIC" id="fig|1088721.7.peg.2025"/>
<evidence type="ECO:0000313" key="2">
    <source>
        <dbReference type="Proteomes" id="UP000004030"/>
    </source>
</evidence>
<organism evidence="1 2">
    <name type="scientific">Novosphingobium pentaromativorans US6-1</name>
    <dbReference type="NCBI Taxonomy" id="1088721"/>
    <lineage>
        <taxon>Bacteria</taxon>
        <taxon>Pseudomonadati</taxon>
        <taxon>Pseudomonadota</taxon>
        <taxon>Alphaproteobacteria</taxon>
        <taxon>Sphingomonadales</taxon>
        <taxon>Sphingomonadaceae</taxon>
        <taxon>Novosphingobium</taxon>
    </lineage>
</organism>